<organism evidence="1 2">
    <name type="scientific">Dallia pectoralis</name>
    <name type="common">Alaska blackfish</name>
    <dbReference type="NCBI Taxonomy" id="75939"/>
    <lineage>
        <taxon>Eukaryota</taxon>
        <taxon>Metazoa</taxon>
        <taxon>Chordata</taxon>
        <taxon>Craniata</taxon>
        <taxon>Vertebrata</taxon>
        <taxon>Euteleostomi</taxon>
        <taxon>Actinopterygii</taxon>
        <taxon>Neopterygii</taxon>
        <taxon>Teleostei</taxon>
        <taxon>Protacanthopterygii</taxon>
        <taxon>Esociformes</taxon>
        <taxon>Umbridae</taxon>
        <taxon>Dallia</taxon>
    </lineage>
</organism>
<evidence type="ECO:0000313" key="2">
    <source>
        <dbReference type="Proteomes" id="UP001157502"/>
    </source>
</evidence>
<reference evidence="1" key="1">
    <citation type="submission" date="2021-05" db="EMBL/GenBank/DDBJ databases">
        <authorList>
            <person name="Pan Q."/>
            <person name="Jouanno E."/>
            <person name="Zahm M."/>
            <person name="Klopp C."/>
            <person name="Cabau C."/>
            <person name="Louis A."/>
            <person name="Berthelot C."/>
            <person name="Parey E."/>
            <person name="Roest Crollius H."/>
            <person name="Montfort J."/>
            <person name="Robinson-Rechavi M."/>
            <person name="Bouchez O."/>
            <person name="Lampietro C."/>
            <person name="Lopez Roques C."/>
            <person name="Donnadieu C."/>
            <person name="Postlethwait J."/>
            <person name="Bobe J."/>
            <person name="Dillon D."/>
            <person name="Chandos A."/>
            <person name="von Hippel F."/>
            <person name="Guiguen Y."/>
        </authorList>
    </citation>
    <scope>NUCLEOTIDE SEQUENCE</scope>
    <source>
        <strain evidence="1">YG-Jan2019</strain>
    </source>
</reference>
<dbReference type="EMBL" id="CM055757">
    <property type="protein sequence ID" value="KAJ7989169.1"/>
    <property type="molecule type" value="Genomic_DNA"/>
</dbReference>
<comment type="caution">
    <text evidence="1">The sequence shown here is derived from an EMBL/GenBank/DDBJ whole genome shotgun (WGS) entry which is preliminary data.</text>
</comment>
<protein>
    <submittedName>
        <fullName evidence="1">Uncharacterized protein</fullName>
    </submittedName>
</protein>
<sequence length="85" mass="9369">MTRLWPTQTADTTTAPRPPCQEATTAVEHDNESDASVPTVRLAWASGRRGLRRLWGGPAPRQQMRVLMSEAASGPAERRPLLIPH</sequence>
<gene>
    <name evidence="1" type="ORF">DPEC_G00316720</name>
</gene>
<evidence type="ECO:0000313" key="1">
    <source>
        <dbReference type="EMBL" id="KAJ7989169.1"/>
    </source>
</evidence>
<dbReference type="Proteomes" id="UP001157502">
    <property type="component" value="Chromosome 30"/>
</dbReference>
<proteinExistence type="predicted"/>
<accession>A0ACC2FCS3</accession>
<keyword evidence="2" id="KW-1185">Reference proteome</keyword>
<name>A0ACC2FCS3_DALPE</name>